<dbReference type="InterPro" id="IPR052182">
    <property type="entry name" value="Glycogen/Maltodextrin_Phosph"/>
</dbReference>
<accession>D1CFT9</accession>
<sequence length="690" mass="78640">MEIRNKLNDLAYNLKWSWTPSTAELFSHIDSENWQKTKHNPVLLLKKISDERLRMLLADKSFVDRVNQEHDSLQRYLEANNTWFSENYGARDFSVAYFSAEFGLVECLPIYSGGLGVLAGDHLKSASDLGIPLVGVGLLYKNGYFFQKIDENGWQQEEYPDINYLHTPLTLVTDMSGNRVIGEVDVADAVVKFQIWKARVGRVDLYLLDTNLEENQAPYRDITDKLYGGDSEKRIQQEIVLGIGGIRALRMLGLYPQVYHMNEGHSAFLVLERMREMIQDMGKSFEEALETVRSTNVFTTHTPVAAGHDYFSIDLIERYLQSYINKLGISFEQLLALGRKRPEDENELFCMTVLALKSSSKNNGVSKLHGRVSQEMWRSLWPELPVEDVPIGYVTNGVHAPTWLSSSLRDILSDSEGNIDWQKILEVDDELLWRLHKELKRQLIELVNSRSKIGKLGNLTEDVLTIGFARRFATYKRATLLFSDEEKLAAILNNPQHPVQILFSGKAHPRDNGGKELIQKIVQLSKREPFLGKIAFIEDYDLEIARHLVRGCDVWLNNPVRPMEASGTSGMKASMNGVLNASTLDGWWAEAWESSNKGSDGFGWAIGDGKVYESPEVQNEVESRAIYELLEASIIPLFYDRDEKGIPRKWVKMMKEAISGLGPKFTTDRMLKEYVEGFYMVDRTDDKILV</sequence>
<dbReference type="NCBIfam" id="TIGR02094">
    <property type="entry name" value="more_P_ylases"/>
    <property type="match status" value="1"/>
</dbReference>
<keyword evidence="6 13" id="KW-0328">Glycosyltransferase</keyword>
<dbReference type="GO" id="GO:0030170">
    <property type="term" value="F:pyridoxal phosphate binding"/>
    <property type="evidence" value="ECO:0007669"/>
    <property type="project" value="InterPro"/>
</dbReference>
<evidence type="ECO:0000256" key="2">
    <source>
        <dbReference type="ARBA" id="ARBA00001933"/>
    </source>
</evidence>
<evidence type="ECO:0000256" key="6">
    <source>
        <dbReference type="ARBA" id="ARBA00022676"/>
    </source>
</evidence>
<evidence type="ECO:0000259" key="12">
    <source>
        <dbReference type="Pfam" id="PF11897"/>
    </source>
</evidence>
<protein>
    <recommendedName>
        <fullName evidence="4">glycogen phosphorylase</fullName>
        <ecNumber evidence="4">2.4.1.1</ecNumber>
    </recommendedName>
</protein>
<evidence type="ECO:0000256" key="3">
    <source>
        <dbReference type="ARBA" id="ARBA00006047"/>
    </source>
</evidence>
<dbReference type="SUPFAM" id="SSF53756">
    <property type="entry name" value="UDP-Glycosyltransferase/glycogen phosphorylase"/>
    <property type="match status" value="1"/>
</dbReference>
<dbReference type="GO" id="GO:0008184">
    <property type="term" value="F:glycogen phosphorylase activity"/>
    <property type="evidence" value="ECO:0007669"/>
    <property type="project" value="InterPro"/>
</dbReference>
<evidence type="ECO:0000256" key="7">
    <source>
        <dbReference type="ARBA" id="ARBA00022679"/>
    </source>
</evidence>
<gene>
    <name evidence="13" type="ordered locus">Tter_0878</name>
</gene>
<keyword evidence="7 13" id="KW-0808">Transferase</keyword>
<dbReference type="PIRSF" id="PIRSF000460">
    <property type="entry name" value="Pprylas_GlgP"/>
    <property type="match status" value="1"/>
</dbReference>
<dbReference type="CAZy" id="GT35">
    <property type="family name" value="Glycosyltransferase Family 35"/>
</dbReference>
<comment type="function">
    <text evidence="10">Phosphorylase is an important allosteric enzyme in carbohydrate metabolism. Enzymes from different sources differ in their regulatory mechanisms and in their natural substrates. However, all known phosphorylases share catalytic and structural properties.</text>
</comment>
<dbReference type="EMBL" id="CP001825">
    <property type="protein sequence ID" value="ACZ41795.1"/>
    <property type="molecule type" value="Genomic_DNA"/>
</dbReference>
<dbReference type="GO" id="GO:0005975">
    <property type="term" value="P:carbohydrate metabolic process"/>
    <property type="evidence" value="ECO:0007669"/>
    <property type="project" value="InterPro"/>
</dbReference>
<name>D1CFT9_THET1</name>
<dbReference type="Pfam" id="PF00343">
    <property type="entry name" value="Phosphorylase"/>
    <property type="match status" value="2"/>
</dbReference>
<dbReference type="Proteomes" id="UP000000323">
    <property type="component" value="Chromosome 1"/>
</dbReference>
<organism evidence="13 14">
    <name type="scientific">Thermobaculum terrenum (strain ATCC BAA-798 / CCMEE 7001 / YNP1)</name>
    <dbReference type="NCBI Taxonomy" id="525904"/>
    <lineage>
        <taxon>Bacteria</taxon>
        <taxon>Bacillati</taxon>
        <taxon>Chloroflexota</taxon>
        <taxon>Chloroflexia</taxon>
        <taxon>Candidatus Thermobaculales</taxon>
        <taxon>Candidatus Thermobaculaceae</taxon>
        <taxon>Thermobaculum</taxon>
    </lineage>
</organism>
<evidence type="ECO:0000313" key="14">
    <source>
        <dbReference type="Proteomes" id="UP000000323"/>
    </source>
</evidence>
<dbReference type="InterPro" id="IPR035090">
    <property type="entry name" value="Pyridoxal_P_attach_site"/>
</dbReference>
<reference evidence="14" key="1">
    <citation type="journal article" date="2010" name="Stand. Genomic Sci.">
        <title>Complete genome sequence of 'Thermobaculum terrenum' type strain (YNP1).</title>
        <authorList>
            <person name="Kiss H."/>
            <person name="Cleland D."/>
            <person name="Lapidus A."/>
            <person name="Lucas S."/>
            <person name="Glavina Del Rio T."/>
            <person name="Nolan M."/>
            <person name="Tice H."/>
            <person name="Han C."/>
            <person name="Goodwin L."/>
            <person name="Pitluck S."/>
            <person name="Liolios K."/>
            <person name="Ivanova N."/>
            <person name="Mavromatis K."/>
            <person name="Ovchinnikova G."/>
            <person name="Pati A."/>
            <person name="Chen A."/>
            <person name="Palaniappan K."/>
            <person name="Land M."/>
            <person name="Hauser L."/>
            <person name="Chang Y."/>
            <person name="Jeffries C."/>
            <person name="Lu M."/>
            <person name="Brettin T."/>
            <person name="Detter J."/>
            <person name="Goker M."/>
            <person name="Tindall B."/>
            <person name="Beck B."/>
            <person name="McDermott T."/>
            <person name="Woyke T."/>
            <person name="Bristow J."/>
            <person name="Eisen J."/>
            <person name="Markowitz V."/>
            <person name="Hugenholtz P."/>
            <person name="Kyrpides N."/>
            <person name="Klenk H."/>
            <person name="Cheng J."/>
        </authorList>
    </citation>
    <scope>NUCLEOTIDE SEQUENCE [LARGE SCALE GENOMIC DNA]</scope>
    <source>
        <strain evidence="14">ATCC BAA-798 / YNP1</strain>
    </source>
</reference>
<evidence type="ECO:0000313" key="13">
    <source>
        <dbReference type="EMBL" id="ACZ41795.1"/>
    </source>
</evidence>
<dbReference type="AlphaFoldDB" id="D1CFT9"/>
<keyword evidence="8 11" id="KW-0663">Pyridoxal phosphate</keyword>
<feature type="modified residue" description="N6-(pyridoxal phosphate)lysine" evidence="11">
    <location>
        <position position="572"/>
    </location>
</feature>
<comment type="similarity">
    <text evidence="3">Belongs to the glycogen phosphorylase family.</text>
</comment>
<dbReference type="HOGENOM" id="CLU_015112_0_0_0"/>
<keyword evidence="9" id="KW-0119">Carbohydrate metabolism</keyword>
<comment type="catalytic activity">
    <reaction evidence="1">
        <text>[(1-&gt;4)-alpha-D-glucosyl](n) + phosphate = [(1-&gt;4)-alpha-D-glucosyl](n-1) + alpha-D-glucose 1-phosphate</text>
        <dbReference type="Rhea" id="RHEA:41732"/>
        <dbReference type="Rhea" id="RHEA-COMP:9584"/>
        <dbReference type="Rhea" id="RHEA-COMP:9586"/>
        <dbReference type="ChEBI" id="CHEBI:15444"/>
        <dbReference type="ChEBI" id="CHEBI:43474"/>
        <dbReference type="ChEBI" id="CHEBI:58601"/>
        <dbReference type="EC" id="2.4.1.1"/>
    </reaction>
</comment>
<evidence type="ECO:0000256" key="9">
    <source>
        <dbReference type="ARBA" id="ARBA00023277"/>
    </source>
</evidence>
<dbReference type="InterPro" id="IPR024517">
    <property type="entry name" value="Glycogen_phosphorylase_DUF3417"/>
</dbReference>
<dbReference type="Pfam" id="PF11897">
    <property type="entry name" value="DUF3417"/>
    <property type="match status" value="1"/>
</dbReference>
<proteinExistence type="inferred from homology"/>
<dbReference type="PROSITE" id="PS00102">
    <property type="entry name" value="PHOSPHORYLASE"/>
    <property type="match status" value="1"/>
</dbReference>
<dbReference type="KEGG" id="ttr:Tter_0878"/>
<evidence type="ECO:0000256" key="8">
    <source>
        <dbReference type="ARBA" id="ARBA00022898"/>
    </source>
</evidence>
<dbReference type="EC" id="2.4.1.1" evidence="4"/>
<keyword evidence="14" id="KW-1185">Reference proteome</keyword>
<dbReference type="PANTHER" id="PTHR42655">
    <property type="entry name" value="GLYCOGEN PHOSPHORYLASE"/>
    <property type="match status" value="1"/>
</dbReference>
<evidence type="ECO:0000256" key="11">
    <source>
        <dbReference type="PIRSR" id="PIRSR000460-1"/>
    </source>
</evidence>
<dbReference type="InterPro" id="IPR011834">
    <property type="entry name" value="Agluc_phsphrylas"/>
</dbReference>
<dbReference type="Gene3D" id="3.40.50.2000">
    <property type="entry name" value="Glycogen Phosphorylase B"/>
    <property type="match status" value="3"/>
</dbReference>
<keyword evidence="5" id="KW-0021">Allosteric enzyme</keyword>
<dbReference type="InterPro" id="IPR000811">
    <property type="entry name" value="Glyco_trans_35"/>
</dbReference>
<evidence type="ECO:0000256" key="5">
    <source>
        <dbReference type="ARBA" id="ARBA00022533"/>
    </source>
</evidence>
<dbReference type="STRING" id="525904.Tter_0878"/>
<evidence type="ECO:0000256" key="1">
    <source>
        <dbReference type="ARBA" id="ARBA00001275"/>
    </source>
</evidence>
<evidence type="ECO:0000256" key="4">
    <source>
        <dbReference type="ARBA" id="ARBA00012591"/>
    </source>
</evidence>
<dbReference type="eggNOG" id="COG0058">
    <property type="taxonomic scope" value="Bacteria"/>
</dbReference>
<feature type="domain" description="DUF3417" evidence="12">
    <location>
        <begin position="6"/>
        <end position="108"/>
    </location>
</feature>
<evidence type="ECO:0000256" key="10">
    <source>
        <dbReference type="ARBA" id="ARBA00025174"/>
    </source>
</evidence>
<dbReference type="PANTHER" id="PTHR42655:SF1">
    <property type="entry name" value="GLYCOGEN PHOSPHORYLASE"/>
    <property type="match status" value="1"/>
</dbReference>
<comment type="cofactor">
    <cofactor evidence="2">
        <name>pyridoxal 5'-phosphate</name>
        <dbReference type="ChEBI" id="CHEBI:597326"/>
    </cofactor>
</comment>